<sequence length="576" mass="63605">MVSITLTCVGVAVVFALTFLYSRALPKPLPGIPYNRESARRILGDVPGIKNHMAQKEGGTFITYILETMKTLDAPLIQVFIRPFSRPLLILGDFPEAHDMLVKRKEFDRSHTLGDLVLGLAPDHHIHLPTGTAWKAQRRLVQDLMTPSFLHNVAGPSIHQHVTTMVEMWVAKSEMADGRPWAAGDDINHMALDAVTAFAFGEGFKHNATRPALDAVLHAGPAFIENVKRTSQNEPVIFPVGQVDDALQATLDLTETVGRVQGNPVPSLTWAYVTRTPKVKRAIRIKEDYIMEELRAGVARQEKTKSGQNLESAVEQMIFRETLLAEKDGRSPNPFSRAVIDETFGFVFAGHETTSTTIYWAVKYLADNPDAQAKLRDALRTSHTAAVSENRNPTIQEITNTSTAYLDATMEEALRCAGTAPVVDRVATVDTELLGHRVPKGTVVTCLVTGPSMMTPGFEIKNSRRSLSSKAAIEDGRHRSWDAADISAFKPDRWLVAGAKGVEFDPSAGPQLAFGLGTRGCYGKRLVYLEMRIFLTLVMLNFELLACPPELSSYSSSLITTNEPKQCFVRLRKTRQ</sequence>
<dbReference type="InterPro" id="IPR050121">
    <property type="entry name" value="Cytochrome_P450_monoxygenase"/>
</dbReference>
<dbReference type="PRINTS" id="PR00463">
    <property type="entry name" value="EP450I"/>
</dbReference>
<keyword evidence="4 6" id="KW-0479">Metal-binding</keyword>
<dbReference type="Proteomes" id="UP000094444">
    <property type="component" value="Unassembled WGS sequence"/>
</dbReference>
<evidence type="ECO:0000256" key="3">
    <source>
        <dbReference type="ARBA" id="ARBA00022617"/>
    </source>
</evidence>
<dbReference type="PANTHER" id="PTHR24305">
    <property type="entry name" value="CYTOCHROME P450"/>
    <property type="match status" value="1"/>
</dbReference>
<comment type="caution">
    <text evidence="7">The sequence shown here is derived from an EMBL/GenBank/DDBJ whole genome shotgun (WGS) entry which is preliminary data.</text>
</comment>
<name>A0A2P5HPL7_DIAHE</name>
<organism evidence="7 8">
    <name type="scientific">Diaporthe helianthi</name>
    <dbReference type="NCBI Taxonomy" id="158607"/>
    <lineage>
        <taxon>Eukaryota</taxon>
        <taxon>Fungi</taxon>
        <taxon>Dikarya</taxon>
        <taxon>Ascomycota</taxon>
        <taxon>Pezizomycotina</taxon>
        <taxon>Sordariomycetes</taxon>
        <taxon>Sordariomycetidae</taxon>
        <taxon>Diaporthales</taxon>
        <taxon>Diaporthaceae</taxon>
        <taxon>Diaporthe</taxon>
    </lineage>
</organism>
<feature type="binding site" description="axial binding residue" evidence="6">
    <location>
        <position position="521"/>
    </location>
    <ligand>
        <name>heme</name>
        <dbReference type="ChEBI" id="CHEBI:30413"/>
    </ligand>
    <ligandPart>
        <name>Fe</name>
        <dbReference type="ChEBI" id="CHEBI:18248"/>
    </ligandPart>
</feature>
<comment type="cofactor">
    <cofactor evidence="1 6">
        <name>heme</name>
        <dbReference type="ChEBI" id="CHEBI:30413"/>
    </cofactor>
</comment>
<protein>
    <submittedName>
        <fullName evidence="7">Cytochrome P450</fullName>
    </submittedName>
</protein>
<gene>
    <name evidence="7" type="ORF">DHEL01_v209406</name>
</gene>
<dbReference type="Gene3D" id="1.10.630.10">
    <property type="entry name" value="Cytochrome P450"/>
    <property type="match status" value="1"/>
</dbReference>
<keyword evidence="5 6" id="KW-0408">Iron</keyword>
<comment type="similarity">
    <text evidence="2">Belongs to the cytochrome P450 family.</text>
</comment>
<dbReference type="InterPro" id="IPR036396">
    <property type="entry name" value="Cyt_P450_sf"/>
</dbReference>
<dbReference type="GO" id="GO:0004497">
    <property type="term" value="F:monooxygenase activity"/>
    <property type="evidence" value="ECO:0007669"/>
    <property type="project" value="InterPro"/>
</dbReference>
<dbReference type="AlphaFoldDB" id="A0A2P5HPL7"/>
<proteinExistence type="inferred from homology"/>
<dbReference type="PANTHER" id="PTHR24305:SF232">
    <property type="entry name" value="P450, PUTATIVE (EUROFUNG)-RELATED"/>
    <property type="match status" value="1"/>
</dbReference>
<dbReference type="EMBL" id="MAVT02001060">
    <property type="protein sequence ID" value="POS72200.1"/>
    <property type="molecule type" value="Genomic_DNA"/>
</dbReference>
<dbReference type="GO" id="GO:0020037">
    <property type="term" value="F:heme binding"/>
    <property type="evidence" value="ECO:0007669"/>
    <property type="project" value="InterPro"/>
</dbReference>
<dbReference type="SUPFAM" id="SSF48264">
    <property type="entry name" value="Cytochrome P450"/>
    <property type="match status" value="1"/>
</dbReference>
<evidence type="ECO:0000313" key="7">
    <source>
        <dbReference type="EMBL" id="POS72200.1"/>
    </source>
</evidence>
<dbReference type="InterPro" id="IPR001128">
    <property type="entry name" value="Cyt_P450"/>
</dbReference>
<dbReference type="InterPro" id="IPR002401">
    <property type="entry name" value="Cyt_P450_E_grp-I"/>
</dbReference>
<keyword evidence="3 6" id="KW-0349">Heme</keyword>
<dbReference type="Pfam" id="PF00067">
    <property type="entry name" value="p450"/>
    <property type="match status" value="2"/>
</dbReference>
<evidence type="ECO:0000313" key="8">
    <source>
        <dbReference type="Proteomes" id="UP000094444"/>
    </source>
</evidence>
<dbReference type="PRINTS" id="PR00385">
    <property type="entry name" value="P450"/>
</dbReference>
<dbReference type="GO" id="GO:0016705">
    <property type="term" value="F:oxidoreductase activity, acting on paired donors, with incorporation or reduction of molecular oxygen"/>
    <property type="evidence" value="ECO:0007669"/>
    <property type="project" value="InterPro"/>
</dbReference>
<dbReference type="OrthoDB" id="1470350at2759"/>
<accession>A0A2P5HPL7</accession>
<reference evidence="7" key="1">
    <citation type="submission" date="2017-09" db="EMBL/GenBank/DDBJ databases">
        <title>Polyketide synthases of a Diaporthe helianthi virulent isolate.</title>
        <authorList>
            <person name="Baroncelli R."/>
        </authorList>
    </citation>
    <scope>NUCLEOTIDE SEQUENCE [LARGE SCALE GENOMIC DNA]</scope>
    <source>
        <strain evidence="7">7/96</strain>
    </source>
</reference>
<evidence type="ECO:0000256" key="2">
    <source>
        <dbReference type="ARBA" id="ARBA00010617"/>
    </source>
</evidence>
<keyword evidence="8" id="KW-1185">Reference proteome</keyword>
<evidence type="ECO:0000256" key="4">
    <source>
        <dbReference type="ARBA" id="ARBA00022723"/>
    </source>
</evidence>
<evidence type="ECO:0000256" key="6">
    <source>
        <dbReference type="PIRSR" id="PIRSR602401-1"/>
    </source>
</evidence>
<dbReference type="InParanoid" id="A0A2P5HPL7"/>
<evidence type="ECO:0000256" key="1">
    <source>
        <dbReference type="ARBA" id="ARBA00001971"/>
    </source>
</evidence>
<evidence type="ECO:0000256" key="5">
    <source>
        <dbReference type="ARBA" id="ARBA00023004"/>
    </source>
</evidence>
<dbReference type="STRING" id="158607.A0A2P5HPL7"/>
<dbReference type="GO" id="GO:0005506">
    <property type="term" value="F:iron ion binding"/>
    <property type="evidence" value="ECO:0007669"/>
    <property type="project" value="InterPro"/>
</dbReference>